<accession>A0A1J9PL92</accession>
<organism evidence="1 2">
    <name type="scientific">Emergomyces pasteurianus Ep9510</name>
    <dbReference type="NCBI Taxonomy" id="1447872"/>
    <lineage>
        <taxon>Eukaryota</taxon>
        <taxon>Fungi</taxon>
        <taxon>Dikarya</taxon>
        <taxon>Ascomycota</taxon>
        <taxon>Pezizomycotina</taxon>
        <taxon>Eurotiomycetes</taxon>
        <taxon>Eurotiomycetidae</taxon>
        <taxon>Onygenales</taxon>
        <taxon>Ajellomycetaceae</taxon>
        <taxon>Emergomyces</taxon>
    </lineage>
</organism>
<evidence type="ECO:0008006" key="3">
    <source>
        <dbReference type="Google" id="ProtNLM"/>
    </source>
</evidence>
<dbReference type="VEuPathDB" id="FungiDB:AJ78_03194"/>
<dbReference type="Proteomes" id="UP000182235">
    <property type="component" value="Unassembled WGS sequence"/>
</dbReference>
<evidence type="ECO:0000313" key="2">
    <source>
        <dbReference type="Proteomes" id="UP000182235"/>
    </source>
</evidence>
<dbReference type="Gene3D" id="1.20.1280.50">
    <property type="match status" value="1"/>
</dbReference>
<evidence type="ECO:0000313" key="1">
    <source>
        <dbReference type="EMBL" id="OJD16642.1"/>
    </source>
</evidence>
<name>A0A1J9PL92_9EURO</name>
<dbReference type="InterPro" id="IPR036047">
    <property type="entry name" value="F-box-like_dom_sf"/>
</dbReference>
<dbReference type="STRING" id="1447872.A0A1J9PL92"/>
<dbReference type="SUPFAM" id="SSF81383">
    <property type="entry name" value="F-box domain"/>
    <property type="match status" value="1"/>
</dbReference>
<gene>
    <name evidence="1" type="ORF">AJ78_03194</name>
</gene>
<keyword evidence="2" id="KW-1185">Reference proteome</keyword>
<dbReference type="OrthoDB" id="9984533at2759"/>
<dbReference type="AlphaFoldDB" id="A0A1J9PL92"/>
<comment type="caution">
    <text evidence="1">The sequence shown here is derived from an EMBL/GenBank/DDBJ whole genome shotgun (WGS) entry which is preliminary data.</text>
</comment>
<reference evidence="1 2" key="1">
    <citation type="submission" date="2015-07" db="EMBL/GenBank/DDBJ databases">
        <title>Emmonsia species relationships and genome sequence.</title>
        <authorList>
            <consortium name="The Broad Institute Genomics Platform"/>
            <person name="Cuomo C.A."/>
            <person name="Munoz J.F."/>
            <person name="Imamovic A."/>
            <person name="Priest M.E."/>
            <person name="Young S."/>
            <person name="Clay O.K."/>
            <person name="McEwen J.G."/>
        </authorList>
    </citation>
    <scope>NUCLEOTIDE SEQUENCE [LARGE SCALE GENOMIC DNA]</scope>
    <source>
        <strain evidence="1 2">UAMH 9510</strain>
    </source>
</reference>
<protein>
    <recommendedName>
        <fullName evidence="3">F-box domain-containing protein</fullName>
    </recommendedName>
</protein>
<dbReference type="EMBL" id="LGRN01000098">
    <property type="protein sequence ID" value="OJD16642.1"/>
    <property type="molecule type" value="Genomic_DNA"/>
</dbReference>
<sequence>MGVFSSYCAICSGPATECSIGSTVPEALEWRRKRVARKRTLMLETGQYPSRYSGTDIWGNADLEDEYEEQKGGWTKSDEDCSYDPDLVSEESLEWLLTVHCLGRVEEGFISGPGTEIDRMLRICVDIGDDPNQPQDRTTYFTYIGGDYPAFPFHWECFSVLMWALGHDESNNIDRTVLYEVMKDIAPTYSLDVDYGNIGGPEQDWISMSGEEYVVTNPIDDMGDLIRELTTRDAFKHSNNNSNIQNHVINDPFDKIPFDILYNITSYLPGNSILALSIASWSVTNATRYGGIWKQLFAREMEWLWELQELFDADDEDSPLPPDLSLKRLYIYLDKKTTPTYAMDAGFLCLANRRRIWRPCQQLAELYFEKLRQNSASNAAEVKE</sequence>
<proteinExistence type="predicted"/>